<accession>A6HKE5</accession>
<protein>
    <submittedName>
        <fullName evidence="1">RCG33038</fullName>
    </submittedName>
</protein>
<evidence type="ECO:0000313" key="1">
    <source>
        <dbReference type="EMBL" id="EDM06500.1"/>
    </source>
</evidence>
<evidence type="ECO:0000313" key="2">
    <source>
        <dbReference type="Proteomes" id="UP000234681"/>
    </source>
</evidence>
<dbReference type="Proteomes" id="UP000234681">
    <property type="component" value="Chromosome 10"/>
</dbReference>
<reference evidence="1 2" key="1">
    <citation type="submission" date="2005-07" db="EMBL/GenBank/DDBJ databases">
        <authorList>
            <person name="Mural R.J."/>
            <person name="Li P.W."/>
            <person name="Adams M.D."/>
            <person name="Amanatides P.G."/>
            <person name="Baden-Tillson H."/>
            <person name="Barnstead M."/>
            <person name="Chin S.H."/>
            <person name="Dew I."/>
            <person name="Evans C.A."/>
            <person name="Ferriera S."/>
            <person name="Flanigan M."/>
            <person name="Fosler C."/>
            <person name="Glodek A."/>
            <person name="Gu Z."/>
            <person name="Holt R.A."/>
            <person name="Jennings D."/>
            <person name="Kraft C.L."/>
            <person name="Lu F."/>
            <person name="Nguyen T."/>
            <person name="Nusskern D.R."/>
            <person name="Pfannkoch C.M."/>
            <person name="Sitter C."/>
            <person name="Sutton G.G."/>
            <person name="Venter J.C."/>
            <person name="Wang Z."/>
            <person name="Woodage T."/>
            <person name="Zheng X.H."/>
            <person name="Zhong F."/>
        </authorList>
    </citation>
    <scope>NUCLEOTIDE SEQUENCE [LARGE SCALE GENOMIC DNA]</scope>
    <source>
        <strain>BN</strain>
        <strain evidence="2">Sprague-Dawley</strain>
    </source>
</reference>
<sequence length="9" mass="1079">MTRFLQKVG</sequence>
<proteinExistence type="predicted"/>
<dbReference type="EMBL" id="CH473948">
    <property type="protein sequence ID" value="EDM06500.1"/>
    <property type="molecule type" value="Genomic_DNA"/>
</dbReference>
<name>A6HKE5_RAT</name>
<feature type="non-terminal residue" evidence="1">
    <location>
        <position position="9"/>
    </location>
</feature>
<organism evidence="1 2">
    <name type="scientific">Rattus norvegicus</name>
    <name type="common">Rat</name>
    <dbReference type="NCBI Taxonomy" id="10116"/>
    <lineage>
        <taxon>Eukaryota</taxon>
        <taxon>Metazoa</taxon>
        <taxon>Chordata</taxon>
        <taxon>Craniata</taxon>
        <taxon>Vertebrata</taxon>
        <taxon>Euteleostomi</taxon>
        <taxon>Mammalia</taxon>
        <taxon>Eutheria</taxon>
        <taxon>Euarchontoglires</taxon>
        <taxon>Glires</taxon>
        <taxon>Rodentia</taxon>
        <taxon>Myomorpha</taxon>
        <taxon>Muroidea</taxon>
        <taxon>Muridae</taxon>
        <taxon>Murinae</taxon>
        <taxon>Rattus</taxon>
    </lineage>
</organism>
<gene>
    <name evidence="1" type="ORF">rCG_33038</name>
</gene>